<keyword evidence="5" id="KW-1185">Reference proteome</keyword>
<feature type="region of interest" description="Disordered" evidence="3">
    <location>
        <begin position="247"/>
        <end position="286"/>
    </location>
</feature>
<protein>
    <submittedName>
        <fullName evidence="4">LPXTG-site transpeptidase (Sortase) family protein</fullName>
    </submittedName>
</protein>
<feature type="active site" description="Acyl-thioester intermediate" evidence="2">
    <location>
        <position position="221"/>
    </location>
</feature>
<dbReference type="Gene3D" id="2.40.260.10">
    <property type="entry name" value="Sortase"/>
    <property type="match status" value="1"/>
</dbReference>
<dbReference type="RefSeq" id="WP_074954219.1">
    <property type="nucleotide sequence ID" value="NZ_FPBV01000016.1"/>
</dbReference>
<dbReference type="NCBIfam" id="TIGR01076">
    <property type="entry name" value="sortase_fam"/>
    <property type="match status" value="1"/>
</dbReference>
<dbReference type="InterPro" id="IPR041999">
    <property type="entry name" value="Sortase_D_1"/>
</dbReference>
<feature type="compositionally biased region" description="Low complexity" evidence="3">
    <location>
        <begin position="263"/>
        <end position="279"/>
    </location>
</feature>
<proteinExistence type="predicted"/>
<gene>
    <name evidence="4" type="ORF">SAMN05421543_11629</name>
</gene>
<reference evidence="5" key="1">
    <citation type="submission" date="2016-10" db="EMBL/GenBank/DDBJ databases">
        <authorList>
            <person name="Varghese N."/>
        </authorList>
    </citation>
    <scope>NUCLEOTIDE SEQUENCE [LARGE SCALE GENOMIC DNA]</scope>
    <source>
        <strain evidence="5">DSM 17980</strain>
    </source>
</reference>
<dbReference type="Pfam" id="PF04203">
    <property type="entry name" value="Sortase"/>
    <property type="match status" value="1"/>
</dbReference>
<feature type="active site" description="Proton donor/acceptor" evidence="2">
    <location>
        <position position="166"/>
    </location>
</feature>
<dbReference type="OrthoDB" id="165822at2"/>
<evidence type="ECO:0000313" key="5">
    <source>
        <dbReference type="Proteomes" id="UP000183508"/>
    </source>
</evidence>
<dbReference type="AlphaFoldDB" id="A0A1I7KHY8"/>
<evidence type="ECO:0000256" key="1">
    <source>
        <dbReference type="ARBA" id="ARBA00022801"/>
    </source>
</evidence>
<dbReference type="EMBL" id="FPBV01000016">
    <property type="protein sequence ID" value="SFU97016.1"/>
    <property type="molecule type" value="Genomic_DNA"/>
</dbReference>
<dbReference type="InterPro" id="IPR023365">
    <property type="entry name" value="Sortase_dom-sf"/>
</dbReference>
<evidence type="ECO:0000256" key="2">
    <source>
        <dbReference type="PIRSR" id="PIRSR605754-1"/>
    </source>
</evidence>
<dbReference type="InterPro" id="IPR005754">
    <property type="entry name" value="Sortase"/>
</dbReference>
<organism evidence="4 5">
    <name type="scientific">Alicyclobacillus macrosporangiidus</name>
    <dbReference type="NCBI Taxonomy" id="392015"/>
    <lineage>
        <taxon>Bacteria</taxon>
        <taxon>Bacillati</taxon>
        <taxon>Bacillota</taxon>
        <taxon>Bacilli</taxon>
        <taxon>Bacillales</taxon>
        <taxon>Alicyclobacillaceae</taxon>
        <taxon>Alicyclobacillus</taxon>
    </lineage>
</organism>
<dbReference type="GO" id="GO:0016787">
    <property type="term" value="F:hydrolase activity"/>
    <property type="evidence" value="ECO:0007669"/>
    <property type="project" value="UniProtKB-KW"/>
</dbReference>
<evidence type="ECO:0000256" key="3">
    <source>
        <dbReference type="SAM" id="MobiDB-lite"/>
    </source>
</evidence>
<sequence length="435" mass="44943">MVWRMGLRASLRRRGIGAAAWRTELGRWVWCRRIGTVAGMGLIAAGLAVAAQPLWVYVETKLHGASLLEQAEAMGTSPVQPADGGPNGVAAHGTGAALPAAVPMTTTLPLAAPGPGRLIGGIAIPSLSITVPLLEGTDDAELNAGAGHLTGSAMPGEAGVSVIAAHNATWFRHLDALRPGAEVTVWTAGGRWVYQVTGSRVVRTGDPLMNTALPTLVLETCYPLDALYLTQERYLVSASLVRVEQTGDRAAGGSPASAPPPGAASGPAGGAPDATGSTAVAEWPPADDPYRAVVPADLAREGLTLSANGLPMGHLRYTGHPSAAFIASERPLSAVNTLVQLTMAYVHASAEGKREDLQRLLAGAEMGNPLFGHSLSDLQYTGSFEVTLGVEGERLQSAAASVELTIAGQRWTLHVAASVDAHGVMRLGQLIWDAS</sequence>
<name>A0A1I7KHY8_9BACL</name>
<keyword evidence="1" id="KW-0378">Hydrolase</keyword>
<dbReference type="STRING" id="392015.SAMN05421543_11629"/>
<dbReference type="Proteomes" id="UP000183508">
    <property type="component" value="Unassembled WGS sequence"/>
</dbReference>
<dbReference type="SUPFAM" id="SSF63817">
    <property type="entry name" value="Sortase"/>
    <property type="match status" value="1"/>
</dbReference>
<accession>A0A1I7KHY8</accession>
<evidence type="ECO:0000313" key="4">
    <source>
        <dbReference type="EMBL" id="SFU97016.1"/>
    </source>
</evidence>
<dbReference type="CDD" id="cd05828">
    <property type="entry name" value="Sortase_D_1"/>
    <property type="match status" value="1"/>
</dbReference>